<feature type="region of interest" description="Disordered" evidence="1">
    <location>
        <begin position="1"/>
        <end position="23"/>
    </location>
</feature>
<evidence type="ECO:0000256" key="1">
    <source>
        <dbReference type="SAM" id="MobiDB-lite"/>
    </source>
</evidence>
<evidence type="ECO:0000313" key="3">
    <source>
        <dbReference type="EMBL" id="KAA1136331.1"/>
    </source>
</evidence>
<accession>A0A5B0SDV6</accession>
<comment type="caution">
    <text evidence="3">The sequence shown here is derived from an EMBL/GenBank/DDBJ whole genome shotgun (WGS) entry which is preliminary data.</text>
</comment>
<dbReference type="EMBL" id="VSWC01000053">
    <property type="protein sequence ID" value="KAA1101640.1"/>
    <property type="molecule type" value="Genomic_DNA"/>
</dbReference>
<feature type="compositionally biased region" description="Polar residues" evidence="1">
    <location>
        <begin position="1"/>
        <end position="22"/>
    </location>
</feature>
<dbReference type="OrthoDB" id="10270923at2759"/>
<gene>
    <name evidence="2" type="ORF">PGT21_026743</name>
    <name evidence="3" type="ORF">PGTUg99_024286</name>
</gene>
<evidence type="ECO:0000313" key="5">
    <source>
        <dbReference type="Proteomes" id="UP000325313"/>
    </source>
</evidence>
<name>A0A5B0SDV6_PUCGR</name>
<evidence type="ECO:0000313" key="4">
    <source>
        <dbReference type="Proteomes" id="UP000324748"/>
    </source>
</evidence>
<dbReference type="EMBL" id="VDEP01000035">
    <property type="protein sequence ID" value="KAA1136331.1"/>
    <property type="molecule type" value="Genomic_DNA"/>
</dbReference>
<dbReference type="Proteomes" id="UP000324748">
    <property type="component" value="Unassembled WGS sequence"/>
</dbReference>
<reference evidence="4 5" key="1">
    <citation type="submission" date="2019-05" db="EMBL/GenBank/DDBJ databases">
        <title>Emergence of the Ug99 lineage of the wheat stem rust pathogen through somatic hybridization.</title>
        <authorList>
            <person name="Li F."/>
            <person name="Upadhyaya N.M."/>
            <person name="Sperschneider J."/>
            <person name="Matny O."/>
            <person name="Nguyen-Phuc H."/>
            <person name="Mago R."/>
            <person name="Raley C."/>
            <person name="Miller M.E."/>
            <person name="Silverstein K.A.T."/>
            <person name="Henningsen E."/>
            <person name="Hirsch C.D."/>
            <person name="Visser B."/>
            <person name="Pretorius Z.A."/>
            <person name="Steffenson B.J."/>
            <person name="Schwessinger B."/>
            <person name="Dodds P.N."/>
            <person name="Figueroa M."/>
        </authorList>
    </citation>
    <scope>NUCLEOTIDE SEQUENCE [LARGE SCALE GENOMIC DNA]</scope>
    <source>
        <strain evidence="2">21-0</strain>
        <strain evidence="3 5">Ug99</strain>
    </source>
</reference>
<protein>
    <submittedName>
        <fullName evidence="3">Uncharacterized protein</fullName>
    </submittedName>
</protein>
<evidence type="ECO:0000313" key="2">
    <source>
        <dbReference type="EMBL" id="KAA1101640.1"/>
    </source>
</evidence>
<keyword evidence="4" id="KW-1185">Reference proteome</keyword>
<sequence>MSLSRATRDTSTTETGVNNAEYGSTGIASDEPVFQILPWHIDLIEPKVIRSSVIHKADMKEGMVEPRILADLLSPSSILGLNTDCVCKAGFDQCLTNRFGHIALGEIKQRRNICSLLVWNH</sequence>
<proteinExistence type="predicted"/>
<dbReference type="Proteomes" id="UP000325313">
    <property type="component" value="Unassembled WGS sequence"/>
</dbReference>
<dbReference type="AlphaFoldDB" id="A0A5B0SDV6"/>
<organism evidence="3 5">
    <name type="scientific">Puccinia graminis f. sp. tritici</name>
    <dbReference type="NCBI Taxonomy" id="56615"/>
    <lineage>
        <taxon>Eukaryota</taxon>
        <taxon>Fungi</taxon>
        <taxon>Dikarya</taxon>
        <taxon>Basidiomycota</taxon>
        <taxon>Pucciniomycotina</taxon>
        <taxon>Pucciniomycetes</taxon>
        <taxon>Pucciniales</taxon>
        <taxon>Pucciniaceae</taxon>
        <taxon>Puccinia</taxon>
    </lineage>
</organism>